<sequence length="132" mass="15345">MDVRRIEEEVNPDFLSDAHSRTSPAESGDSCESKSKGALDFCSLIIFMSESLRFSQFLMFLLKFHCRIRELVVKYKAEKVCHEEMVKMPLVDLKVLGVYAKSKKEHESHLKMNLELRKKEKCHVKPNKVKAE</sequence>
<evidence type="ECO:0000313" key="3">
    <source>
        <dbReference type="Proteomes" id="UP001151760"/>
    </source>
</evidence>
<evidence type="ECO:0000313" key="2">
    <source>
        <dbReference type="EMBL" id="GJS95094.1"/>
    </source>
</evidence>
<feature type="region of interest" description="Disordered" evidence="1">
    <location>
        <begin position="15"/>
        <end position="35"/>
    </location>
</feature>
<reference evidence="2" key="2">
    <citation type="submission" date="2022-01" db="EMBL/GenBank/DDBJ databases">
        <authorList>
            <person name="Yamashiro T."/>
            <person name="Shiraishi A."/>
            <person name="Satake H."/>
            <person name="Nakayama K."/>
        </authorList>
    </citation>
    <scope>NUCLEOTIDE SEQUENCE</scope>
</reference>
<evidence type="ECO:0000256" key="1">
    <source>
        <dbReference type="SAM" id="MobiDB-lite"/>
    </source>
</evidence>
<proteinExistence type="predicted"/>
<keyword evidence="3" id="KW-1185">Reference proteome</keyword>
<dbReference type="EMBL" id="BQNB010011782">
    <property type="protein sequence ID" value="GJS95094.1"/>
    <property type="molecule type" value="Genomic_DNA"/>
</dbReference>
<comment type="caution">
    <text evidence="2">The sequence shown here is derived from an EMBL/GenBank/DDBJ whole genome shotgun (WGS) entry which is preliminary data.</text>
</comment>
<dbReference type="Proteomes" id="UP001151760">
    <property type="component" value="Unassembled WGS sequence"/>
</dbReference>
<gene>
    <name evidence="2" type="ORF">Tco_0802062</name>
</gene>
<name>A0ABQ4ZXS7_9ASTR</name>
<protein>
    <submittedName>
        <fullName evidence="2">Uncharacterized protein</fullName>
    </submittedName>
</protein>
<accession>A0ABQ4ZXS7</accession>
<reference evidence="2" key="1">
    <citation type="journal article" date="2022" name="Int. J. Mol. Sci.">
        <title>Draft Genome of Tanacetum Coccineum: Genomic Comparison of Closely Related Tanacetum-Family Plants.</title>
        <authorList>
            <person name="Yamashiro T."/>
            <person name="Shiraishi A."/>
            <person name="Nakayama K."/>
            <person name="Satake H."/>
        </authorList>
    </citation>
    <scope>NUCLEOTIDE SEQUENCE</scope>
</reference>
<organism evidence="2 3">
    <name type="scientific">Tanacetum coccineum</name>
    <dbReference type="NCBI Taxonomy" id="301880"/>
    <lineage>
        <taxon>Eukaryota</taxon>
        <taxon>Viridiplantae</taxon>
        <taxon>Streptophyta</taxon>
        <taxon>Embryophyta</taxon>
        <taxon>Tracheophyta</taxon>
        <taxon>Spermatophyta</taxon>
        <taxon>Magnoliopsida</taxon>
        <taxon>eudicotyledons</taxon>
        <taxon>Gunneridae</taxon>
        <taxon>Pentapetalae</taxon>
        <taxon>asterids</taxon>
        <taxon>campanulids</taxon>
        <taxon>Asterales</taxon>
        <taxon>Asteraceae</taxon>
        <taxon>Asteroideae</taxon>
        <taxon>Anthemideae</taxon>
        <taxon>Anthemidinae</taxon>
        <taxon>Tanacetum</taxon>
    </lineage>
</organism>